<gene>
    <name evidence="2" type="ORF">C486_00110</name>
</gene>
<proteinExistence type="predicted"/>
<accession>L9ZIL5</accession>
<protein>
    <submittedName>
        <fullName evidence="2">Uncharacterized protein</fullName>
    </submittedName>
</protein>
<dbReference type="EMBL" id="AOIJ01000005">
    <property type="protein sequence ID" value="ELY85427.1"/>
    <property type="molecule type" value="Genomic_DNA"/>
</dbReference>
<organism evidence="2 3">
    <name type="scientific">Natrinema gari JCM 14663</name>
    <dbReference type="NCBI Taxonomy" id="1230459"/>
    <lineage>
        <taxon>Archaea</taxon>
        <taxon>Methanobacteriati</taxon>
        <taxon>Methanobacteriota</taxon>
        <taxon>Stenosarchaea group</taxon>
        <taxon>Halobacteria</taxon>
        <taxon>Halobacteriales</taxon>
        <taxon>Natrialbaceae</taxon>
        <taxon>Natrinema</taxon>
    </lineage>
</organism>
<feature type="compositionally biased region" description="Acidic residues" evidence="1">
    <location>
        <begin position="1"/>
        <end position="15"/>
    </location>
</feature>
<evidence type="ECO:0000313" key="3">
    <source>
        <dbReference type="Proteomes" id="UP000011592"/>
    </source>
</evidence>
<comment type="caution">
    <text evidence="2">The sequence shown here is derived from an EMBL/GenBank/DDBJ whole genome shotgun (WGS) entry which is preliminary data.</text>
</comment>
<keyword evidence="3" id="KW-1185">Reference proteome</keyword>
<dbReference type="RefSeq" id="WP_008451527.1">
    <property type="nucleotide sequence ID" value="NZ_AOIJ01000005.1"/>
</dbReference>
<evidence type="ECO:0000313" key="2">
    <source>
        <dbReference type="EMBL" id="ELY85427.1"/>
    </source>
</evidence>
<reference evidence="2 3" key="1">
    <citation type="journal article" date="2014" name="PLoS Genet.">
        <title>Phylogenetically driven sequencing of extremely halophilic archaea reveals strategies for static and dynamic osmo-response.</title>
        <authorList>
            <person name="Becker E.A."/>
            <person name="Seitzer P.M."/>
            <person name="Tritt A."/>
            <person name="Larsen D."/>
            <person name="Krusor M."/>
            <person name="Yao A.I."/>
            <person name="Wu D."/>
            <person name="Madern D."/>
            <person name="Eisen J.A."/>
            <person name="Darling A.E."/>
            <person name="Facciotti M.T."/>
        </authorList>
    </citation>
    <scope>NUCLEOTIDE SEQUENCE [LARGE SCALE GENOMIC DNA]</scope>
    <source>
        <strain evidence="2 3">JCM 14663</strain>
    </source>
</reference>
<sequence>MSNPFDDLESDDGRDDEPAVGSVSDSTPETDRRPSAEPTGETDPSESGPSFEYSEVRQKPLYARASEWDAFEKNLRTTIAPKLAEADVVDEETREVHNAVLKLANEEPERVAEILLEERRQSK</sequence>
<dbReference type="AlphaFoldDB" id="L9ZIL5"/>
<evidence type="ECO:0000256" key="1">
    <source>
        <dbReference type="SAM" id="MobiDB-lite"/>
    </source>
</evidence>
<dbReference type="PATRIC" id="fig|1230459.4.peg.20"/>
<dbReference type="Proteomes" id="UP000011592">
    <property type="component" value="Unassembled WGS sequence"/>
</dbReference>
<dbReference type="Pfam" id="PF25925">
    <property type="entry name" value="DUF7970"/>
    <property type="match status" value="1"/>
</dbReference>
<name>L9ZIL5_9EURY</name>
<dbReference type="InterPro" id="IPR058276">
    <property type="entry name" value="DUF7970"/>
</dbReference>
<feature type="region of interest" description="Disordered" evidence="1">
    <location>
        <begin position="1"/>
        <end position="55"/>
    </location>
</feature>